<dbReference type="AlphaFoldDB" id="A0A2P5F236"/>
<evidence type="ECO:0000256" key="1">
    <source>
        <dbReference type="SAM" id="Phobius"/>
    </source>
</evidence>
<feature type="transmembrane region" description="Helical" evidence="1">
    <location>
        <begin position="6"/>
        <end position="26"/>
    </location>
</feature>
<sequence>MVMVLILLNMIIMIIIIILIMMILIVHLQALPEHLLQCVLVLAGVFEIIHHVASQWVYCATRDGSSSIIALDRVFEIAEDADRGFPETGFGRGGLRRHLLRDLRRVRVAADGRDQIAEGLVHVEKLEELLGRALRQHDGLREVEKLDDEGAGHVGEEALGDGGVVGEDGVAELLLVGEEDGGALLDDGDPRGDLSLERFPLHALHVVDADVVVAELLECPFERGPPRDGVSHTALGVVPGFDHGLRDLVQLRDRFG</sequence>
<gene>
    <name evidence="2" type="ORF">TorRG33x02_124390</name>
</gene>
<name>A0A2P5F236_TREOI</name>
<dbReference type="Proteomes" id="UP000237000">
    <property type="component" value="Unassembled WGS sequence"/>
</dbReference>
<keyword evidence="1" id="KW-1133">Transmembrane helix</keyword>
<evidence type="ECO:0000313" key="2">
    <source>
        <dbReference type="EMBL" id="PON91841.1"/>
    </source>
</evidence>
<dbReference type="EMBL" id="JXTC01000071">
    <property type="protein sequence ID" value="PON91841.1"/>
    <property type="molecule type" value="Genomic_DNA"/>
</dbReference>
<keyword evidence="1" id="KW-0812">Transmembrane</keyword>
<evidence type="ECO:0000313" key="3">
    <source>
        <dbReference type="Proteomes" id="UP000237000"/>
    </source>
</evidence>
<comment type="caution">
    <text evidence="2">The sequence shown here is derived from an EMBL/GenBank/DDBJ whole genome shotgun (WGS) entry which is preliminary data.</text>
</comment>
<organism evidence="2 3">
    <name type="scientific">Trema orientale</name>
    <name type="common">Charcoal tree</name>
    <name type="synonym">Celtis orientalis</name>
    <dbReference type="NCBI Taxonomy" id="63057"/>
    <lineage>
        <taxon>Eukaryota</taxon>
        <taxon>Viridiplantae</taxon>
        <taxon>Streptophyta</taxon>
        <taxon>Embryophyta</taxon>
        <taxon>Tracheophyta</taxon>
        <taxon>Spermatophyta</taxon>
        <taxon>Magnoliopsida</taxon>
        <taxon>eudicotyledons</taxon>
        <taxon>Gunneridae</taxon>
        <taxon>Pentapetalae</taxon>
        <taxon>rosids</taxon>
        <taxon>fabids</taxon>
        <taxon>Rosales</taxon>
        <taxon>Cannabaceae</taxon>
        <taxon>Trema</taxon>
    </lineage>
</organism>
<reference evidence="3" key="1">
    <citation type="submission" date="2016-06" db="EMBL/GenBank/DDBJ databases">
        <title>Parallel loss of symbiosis genes in relatives of nitrogen-fixing non-legume Parasponia.</title>
        <authorList>
            <person name="Van Velzen R."/>
            <person name="Holmer R."/>
            <person name="Bu F."/>
            <person name="Rutten L."/>
            <person name="Van Zeijl A."/>
            <person name="Liu W."/>
            <person name="Santuari L."/>
            <person name="Cao Q."/>
            <person name="Sharma T."/>
            <person name="Shen D."/>
            <person name="Roswanjaya Y."/>
            <person name="Wardhani T."/>
            <person name="Kalhor M.S."/>
            <person name="Jansen J."/>
            <person name="Van den Hoogen J."/>
            <person name="Gungor B."/>
            <person name="Hartog M."/>
            <person name="Hontelez J."/>
            <person name="Verver J."/>
            <person name="Yang W.-C."/>
            <person name="Schijlen E."/>
            <person name="Repin R."/>
            <person name="Schilthuizen M."/>
            <person name="Schranz E."/>
            <person name="Heidstra R."/>
            <person name="Miyata K."/>
            <person name="Fedorova E."/>
            <person name="Kohlen W."/>
            <person name="Bisseling T."/>
            <person name="Smit S."/>
            <person name="Geurts R."/>
        </authorList>
    </citation>
    <scope>NUCLEOTIDE SEQUENCE [LARGE SCALE GENOMIC DNA]</scope>
    <source>
        <strain evidence="3">cv. RG33-2</strain>
    </source>
</reference>
<protein>
    <submittedName>
        <fullName evidence="2">Uncharacterized protein</fullName>
    </submittedName>
</protein>
<keyword evidence="1" id="KW-0472">Membrane</keyword>
<accession>A0A2P5F236</accession>
<keyword evidence="3" id="KW-1185">Reference proteome</keyword>
<dbReference type="OrthoDB" id="10410770at2759"/>
<dbReference type="InParanoid" id="A0A2P5F236"/>
<proteinExistence type="predicted"/>